<dbReference type="Proteomes" id="UP000053593">
    <property type="component" value="Unassembled WGS sequence"/>
</dbReference>
<feature type="domain" description="DUF6697" evidence="3">
    <location>
        <begin position="204"/>
        <end position="399"/>
    </location>
</feature>
<dbReference type="OrthoDB" id="3176940at2759"/>
<keyword evidence="5" id="KW-1185">Reference proteome</keyword>
<feature type="region of interest" description="Disordered" evidence="2">
    <location>
        <begin position="399"/>
        <end position="450"/>
    </location>
</feature>
<keyword evidence="1" id="KW-0175">Coiled coil</keyword>
<protein>
    <recommendedName>
        <fullName evidence="3">DUF6697 domain-containing protein</fullName>
    </recommendedName>
</protein>
<dbReference type="HOGENOM" id="CLU_608398_0_0_1"/>
<sequence>MERPENKLTLEELLAENARLQSRIKELEAHVKVKNQDVELLKHRIKAESELDDAGFNVDRVKLELKITSTIPANSTKKRTIKIKSETGPNKRPKMEFVGVVLTQNLRNRPVSRVQRSHSISPGPGDTESEGEDKDTKIRLIQPKMEPNDDDVIFISQNNAIPTELEQKPKIKKDMDLDDITVQTRLRGYATFSVTLEDSLRSRTFSRAYITSVFGGSQQESFPRIGGRHLARHGRKHWMFLNNCKFQPNAPGQPGEPGLFFDSMPFSAKDEDKTIRHLFICLEPSKWQYAGDYQSFVAESLTQTEWVMQTPKFRSNWSTVLHTDGWGRTVRAMIHLRKQLGREPTEEEVGEALGENDSYSHITAEEIDDAYSQGQQHLGILAVKCVGYDESLQRELIEKLSSWTPPPPRKKGKTNTKSAAKKAEKKAKKRSRIQDDDSDSSDDDEYVEGW</sequence>
<organism evidence="4 5">
    <name type="scientific">Collybiopsis luxurians FD-317 M1</name>
    <dbReference type="NCBI Taxonomy" id="944289"/>
    <lineage>
        <taxon>Eukaryota</taxon>
        <taxon>Fungi</taxon>
        <taxon>Dikarya</taxon>
        <taxon>Basidiomycota</taxon>
        <taxon>Agaricomycotina</taxon>
        <taxon>Agaricomycetes</taxon>
        <taxon>Agaricomycetidae</taxon>
        <taxon>Agaricales</taxon>
        <taxon>Marasmiineae</taxon>
        <taxon>Omphalotaceae</taxon>
        <taxon>Collybiopsis</taxon>
        <taxon>Collybiopsis luxurians</taxon>
    </lineage>
</organism>
<gene>
    <name evidence="4" type="ORF">GYMLUDRAFT_46279</name>
</gene>
<feature type="coiled-coil region" evidence="1">
    <location>
        <begin position="10"/>
        <end position="44"/>
    </location>
</feature>
<evidence type="ECO:0000259" key="3">
    <source>
        <dbReference type="Pfam" id="PF20411"/>
    </source>
</evidence>
<evidence type="ECO:0000256" key="2">
    <source>
        <dbReference type="SAM" id="MobiDB-lite"/>
    </source>
</evidence>
<feature type="compositionally biased region" description="Basic residues" evidence="2">
    <location>
        <begin position="408"/>
        <end position="431"/>
    </location>
</feature>
<evidence type="ECO:0000256" key="1">
    <source>
        <dbReference type="SAM" id="Coils"/>
    </source>
</evidence>
<reference evidence="4 5" key="1">
    <citation type="submission" date="2014-04" db="EMBL/GenBank/DDBJ databases">
        <title>Evolutionary Origins and Diversification of the Mycorrhizal Mutualists.</title>
        <authorList>
            <consortium name="DOE Joint Genome Institute"/>
            <consortium name="Mycorrhizal Genomics Consortium"/>
            <person name="Kohler A."/>
            <person name="Kuo A."/>
            <person name="Nagy L.G."/>
            <person name="Floudas D."/>
            <person name="Copeland A."/>
            <person name="Barry K.W."/>
            <person name="Cichocki N."/>
            <person name="Veneault-Fourrey C."/>
            <person name="LaButti K."/>
            <person name="Lindquist E.A."/>
            <person name="Lipzen A."/>
            <person name="Lundell T."/>
            <person name="Morin E."/>
            <person name="Murat C."/>
            <person name="Riley R."/>
            <person name="Ohm R."/>
            <person name="Sun H."/>
            <person name="Tunlid A."/>
            <person name="Henrissat B."/>
            <person name="Grigoriev I.V."/>
            <person name="Hibbett D.S."/>
            <person name="Martin F."/>
        </authorList>
    </citation>
    <scope>NUCLEOTIDE SEQUENCE [LARGE SCALE GENOMIC DNA]</scope>
    <source>
        <strain evidence="4 5">FD-317 M1</strain>
    </source>
</reference>
<accession>A0A0D0CPV5</accession>
<dbReference type="Pfam" id="PF20411">
    <property type="entry name" value="DUF6697"/>
    <property type="match status" value="1"/>
</dbReference>
<feature type="compositionally biased region" description="Acidic residues" evidence="2">
    <location>
        <begin position="436"/>
        <end position="450"/>
    </location>
</feature>
<dbReference type="EMBL" id="KN834791">
    <property type="protein sequence ID" value="KIK57403.1"/>
    <property type="molecule type" value="Genomic_DNA"/>
</dbReference>
<evidence type="ECO:0000313" key="5">
    <source>
        <dbReference type="Proteomes" id="UP000053593"/>
    </source>
</evidence>
<evidence type="ECO:0000313" key="4">
    <source>
        <dbReference type="EMBL" id="KIK57403.1"/>
    </source>
</evidence>
<feature type="region of interest" description="Disordered" evidence="2">
    <location>
        <begin position="108"/>
        <end position="135"/>
    </location>
</feature>
<name>A0A0D0CPV5_9AGAR</name>
<dbReference type="InterPro" id="IPR046520">
    <property type="entry name" value="DUF6697"/>
</dbReference>
<dbReference type="AlphaFoldDB" id="A0A0D0CPV5"/>
<proteinExistence type="predicted"/>